<evidence type="ECO:0000259" key="5">
    <source>
        <dbReference type="Pfam" id="PF03101"/>
    </source>
</evidence>
<sequence length="314" mass="33825">MRAKSQNSDGGGQGDAAEESDDLEPVTAAPCQEVTPLQLPTIRPTLLLGPYPTREAATEAVMEYAIAQGYMLVMTGSCREKPSKGESESDMPVIRVDLMCDRGGVCKSAGTGKRKRTTHRIGCPARMKLISRKRDARHWFIETLCQQHNHNLSPGNMEGFATYRRWRRLQAGLTGPETQQERYERRKKNKPPKPAPAIPAPVFHSLATPQPPAPAAGGQPTGPVHTAALKGQNKILEILLNKGADVNGLDASGRTPLHCGVEGGKMDTITLLLNRGADVTKLSTNGVSVLQLAVEKGLEDAVVLFIDKGADPNV</sequence>
<name>A0AAV9HLA9_9PEZI</name>
<feature type="repeat" description="ANK" evidence="3">
    <location>
        <begin position="219"/>
        <end position="251"/>
    </location>
</feature>
<evidence type="ECO:0000256" key="2">
    <source>
        <dbReference type="ARBA" id="ARBA00023043"/>
    </source>
</evidence>
<dbReference type="SUPFAM" id="SSF48403">
    <property type="entry name" value="Ankyrin repeat"/>
    <property type="match status" value="1"/>
</dbReference>
<dbReference type="InterPro" id="IPR002110">
    <property type="entry name" value="Ankyrin_rpt"/>
</dbReference>
<organism evidence="6 7">
    <name type="scientific">Cladorrhinum samala</name>
    <dbReference type="NCBI Taxonomy" id="585594"/>
    <lineage>
        <taxon>Eukaryota</taxon>
        <taxon>Fungi</taxon>
        <taxon>Dikarya</taxon>
        <taxon>Ascomycota</taxon>
        <taxon>Pezizomycotina</taxon>
        <taxon>Sordariomycetes</taxon>
        <taxon>Sordariomycetidae</taxon>
        <taxon>Sordariales</taxon>
        <taxon>Podosporaceae</taxon>
        <taxon>Cladorrhinum</taxon>
    </lineage>
</organism>
<keyword evidence="2 3" id="KW-0040">ANK repeat</keyword>
<keyword evidence="7" id="KW-1185">Reference proteome</keyword>
<comment type="caution">
    <text evidence="6">The sequence shown here is derived from an EMBL/GenBank/DDBJ whole genome shotgun (WGS) entry which is preliminary data.</text>
</comment>
<dbReference type="EMBL" id="MU865005">
    <property type="protein sequence ID" value="KAK4460730.1"/>
    <property type="molecule type" value="Genomic_DNA"/>
</dbReference>
<reference evidence="6" key="2">
    <citation type="submission" date="2023-06" db="EMBL/GenBank/DDBJ databases">
        <authorList>
            <consortium name="Lawrence Berkeley National Laboratory"/>
            <person name="Mondo S.J."/>
            <person name="Hensen N."/>
            <person name="Bonometti L."/>
            <person name="Westerberg I."/>
            <person name="Brannstrom I.O."/>
            <person name="Guillou S."/>
            <person name="Cros-Aarteil S."/>
            <person name="Calhoun S."/>
            <person name="Haridas S."/>
            <person name="Kuo A."/>
            <person name="Pangilinan J."/>
            <person name="Riley R."/>
            <person name="Labutti K."/>
            <person name="Andreopoulos B."/>
            <person name="Lipzen A."/>
            <person name="Chen C."/>
            <person name="Yanf M."/>
            <person name="Daum C."/>
            <person name="Ng V."/>
            <person name="Clum A."/>
            <person name="Steindorff A."/>
            <person name="Ohm R."/>
            <person name="Martin F."/>
            <person name="Silar P."/>
            <person name="Natvig D."/>
            <person name="Lalanne C."/>
            <person name="Gautier V."/>
            <person name="Ament-Velasquez S.L."/>
            <person name="Kruys A."/>
            <person name="Hutchinson M.I."/>
            <person name="Powell A.J."/>
            <person name="Barry K."/>
            <person name="Miller A.N."/>
            <person name="Grigoriev I.V."/>
            <person name="Debuchy R."/>
            <person name="Gladieux P."/>
            <person name="Thoren M.H."/>
            <person name="Johannesson H."/>
        </authorList>
    </citation>
    <scope>NUCLEOTIDE SEQUENCE</scope>
    <source>
        <strain evidence="6">PSN324</strain>
    </source>
</reference>
<evidence type="ECO:0000256" key="3">
    <source>
        <dbReference type="PROSITE-ProRule" id="PRU00023"/>
    </source>
</evidence>
<gene>
    <name evidence="6" type="ORF">QBC42DRAFT_101386</name>
</gene>
<dbReference type="PROSITE" id="PS50088">
    <property type="entry name" value="ANK_REPEAT"/>
    <property type="match status" value="3"/>
</dbReference>
<feature type="region of interest" description="Disordered" evidence="4">
    <location>
        <begin position="172"/>
        <end position="226"/>
    </location>
</feature>
<accession>A0AAV9HLA9</accession>
<keyword evidence="1" id="KW-0677">Repeat</keyword>
<dbReference type="SMART" id="SM00248">
    <property type="entry name" value="ANK"/>
    <property type="match status" value="3"/>
</dbReference>
<feature type="domain" description="FAR1" evidence="5">
    <location>
        <begin position="83"/>
        <end position="153"/>
    </location>
</feature>
<evidence type="ECO:0000256" key="1">
    <source>
        <dbReference type="ARBA" id="ARBA00022737"/>
    </source>
</evidence>
<dbReference type="AlphaFoldDB" id="A0AAV9HLA9"/>
<dbReference type="Gene3D" id="1.25.40.20">
    <property type="entry name" value="Ankyrin repeat-containing domain"/>
    <property type="match status" value="1"/>
</dbReference>
<dbReference type="PANTHER" id="PTHR24171:SF9">
    <property type="entry name" value="ANKYRIN REPEAT DOMAIN-CONTAINING PROTEIN 39"/>
    <property type="match status" value="1"/>
</dbReference>
<dbReference type="Pfam" id="PF03101">
    <property type="entry name" value="FAR1"/>
    <property type="match status" value="1"/>
</dbReference>
<dbReference type="PANTHER" id="PTHR24171">
    <property type="entry name" value="ANKYRIN REPEAT DOMAIN-CONTAINING PROTEIN 39-RELATED"/>
    <property type="match status" value="1"/>
</dbReference>
<evidence type="ECO:0000256" key="4">
    <source>
        <dbReference type="SAM" id="MobiDB-lite"/>
    </source>
</evidence>
<dbReference type="Proteomes" id="UP001321749">
    <property type="component" value="Unassembled WGS sequence"/>
</dbReference>
<dbReference type="InterPro" id="IPR036770">
    <property type="entry name" value="Ankyrin_rpt-contain_sf"/>
</dbReference>
<dbReference type="InterPro" id="IPR004330">
    <property type="entry name" value="FAR1_DNA_bnd_dom"/>
</dbReference>
<protein>
    <recommendedName>
        <fullName evidence="5">FAR1 domain-containing protein</fullName>
    </recommendedName>
</protein>
<dbReference type="PROSITE" id="PS50297">
    <property type="entry name" value="ANK_REP_REGION"/>
    <property type="match status" value="3"/>
</dbReference>
<dbReference type="Pfam" id="PF12796">
    <property type="entry name" value="Ank_2"/>
    <property type="match status" value="1"/>
</dbReference>
<reference evidence="6" key="1">
    <citation type="journal article" date="2023" name="Mol. Phylogenet. Evol.">
        <title>Genome-scale phylogeny and comparative genomics of the fungal order Sordariales.</title>
        <authorList>
            <person name="Hensen N."/>
            <person name="Bonometti L."/>
            <person name="Westerberg I."/>
            <person name="Brannstrom I.O."/>
            <person name="Guillou S."/>
            <person name="Cros-Aarteil S."/>
            <person name="Calhoun S."/>
            <person name="Haridas S."/>
            <person name="Kuo A."/>
            <person name="Mondo S."/>
            <person name="Pangilinan J."/>
            <person name="Riley R."/>
            <person name="LaButti K."/>
            <person name="Andreopoulos B."/>
            <person name="Lipzen A."/>
            <person name="Chen C."/>
            <person name="Yan M."/>
            <person name="Daum C."/>
            <person name="Ng V."/>
            <person name="Clum A."/>
            <person name="Steindorff A."/>
            <person name="Ohm R.A."/>
            <person name="Martin F."/>
            <person name="Silar P."/>
            <person name="Natvig D.O."/>
            <person name="Lalanne C."/>
            <person name="Gautier V."/>
            <person name="Ament-Velasquez S.L."/>
            <person name="Kruys A."/>
            <person name="Hutchinson M.I."/>
            <person name="Powell A.J."/>
            <person name="Barry K."/>
            <person name="Miller A.N."/>
            <person name="Grigoriev I.V."/>
            <person name="Debuchy R."/>
            <person name="Gladieux P."/>
            <person name="Hiltunen Thoren M."/>
            <person name="Johannesson H."/>
        </authorList>
    </citation>
    <scope>NUCLEOTIDE SEQUENCE</scope>
    <source>
        <strain evidence="6">PSN324</strain>
    </source>
</reference>
<evidence type="ECO:0000313" key="6">
    <source>
        <dbReference type="EMBL" id="KAK4460730.1"/>
    </source>
</evidence>
<evidence type="ECO:0000313" key="7">
    <source>
        <dbReference type="Proteomes" id="UP001321749"/>
    </source>
</evidence>
<feature type="repeat" description="ANK" evidence="3">
    <location>
        <begin position="252"/>
        <end position="284"/>
    </location>
</feature>
<proteinExistence type="predicted"/>
<feature type="region of interest" description="Disordered" evidence="4">
    <location>
        <begin position="1"/>
        <end position="25"/>
    </location>
</feature>
<feature type="repeat" description="ANK" evidence="3">
    <location>
        <begin position="285"/>
        <end position="314"/>
    </location>
</feature>